<organism evidence="2 3">
    <name type="scientific">Roseateles paludis</name>
    <dbReference type="NCBI Taxonomy" id="3145238"/>
    <lineage>
        <taxon>Bacteria</taxon>
        <taxon>Pseudomonadati</taxon>
        <taxon>Pseudomonadota</taxon>
        <taxon>Betaproteobacteria</taxon>
        <taxon>Burkholderiales</taxon>
        <taxon>Sphaerotilaceae</taxon>
        <taxon>Roseateles</taxon>
    </lineage>
</organism>
<sequence length="130" mass="13789">MRAPLASLLFVLVAAAHAAHAAPLPPAARAEAEALLLRMQASGCEFQRNGSWYSGAEARGHLLKKLDYLEGKGLITTTEQFIAQGASSSSMSGKPYLVRCAGKPVQETGPWFLAELKALRQPQAASGVKK</sequence>
<dbReference type="Proteomes" id="UP001495147">
    <property type="component" value="Unassembled WGS sequence"/>
</dbReference>
<dbReference type="RefSeq" id="WP_347703328.1">
    <property type="nucleotide sequence ID" value="NZ_JBDPZD010000001.1"/>
</dbReference>
<evidence type="ECO:0000313" key="2">
    <source>
        <dbReference type="EMBL" id="MEO3690500.1"/>
    </source>
</evidence>
<proteinExistence type="predicted"/>
<evidence type="ECO:0000313" key="3">
    <source>
        <dbReference type="Proteomes" id="UP001495147"/>
    </source>
</evidence>
<gene>
    <name evidence="2" type="ORF">ABDJ85_03410</name>
</gene>
<feature type="chain" id="PRO_5046474402" evidence="1">
    <location>
        <begin position="22"/>
        <end position="130"/>
    </location>
</feature>
<evidence type="ECO:0000256" key="1">
    <source>
        <dbReference type="SAM" id="SignalP"/>
    </source>
</evidence>
<dbReference type="EMBL" id="JBDPZD010000001">
    <property type="protein sequence ID" value="MEO3690500.1"/>
    <property type="molecule type" value="Genomic_DNA"/>
</dbReference>
<feature type="signal peptide" evidence="1">
    <location>
        <begin position="1"/>
        <end position="21"/>
    </location>
</feature>
<dbReference type="Pfam" id="PF17263">
    <property type="entry name" value="DUF5329"/>
    <property type="match status" value="1"/>
</dbReference>
<accession>A0ABV0FX59</accession>
<reference evidence="2 3" key="1">
    <citation type="submission" date="2024-05" db="EMBL/GenBank/DDBJ databases">
        <title>Roseateles sp. DJS-2-20 16S ribosomal RNA gene Genome sequencing and assembly.</title>
        <authorList>
            <person name="Woo H."/>
        </authorList>
    </citation>
    <scope>NUCLEOTIDE SEQUENCE [LARGE SCALE GENOMIC DNA]</scope>
    <source>
        <strain evidence="2 3">DJS-2-20</strain>
    </source>
</reference>
<protein>
    <submittedName>
        <fullName evidence="2">DUF5329 domain-containing protein</fullName>
    </submittedName>
</protein>
<dbReference type="InterPro" id="IPR035242">
    <property type="entry name" value="DUF5329"/>
</dbReference>
<comment type="caution">
    <text evidence="2">The sequence shown here is derived from an EMBL/GenBank/DDBJ whole genome shotgun (WGS) entry which is preliminary data.</text>
</comment>
<keyword evidence="3" id="KW-1185">Reference proteome</keyword>
<name>A0ABV0FX59_9BURK</name>
<keyword evidence="1" id="KW-0732">Signal</keyword>